<dbReference type="AlphaFoldDB" id="A0A371Q4K3"/>
<dbReference type="OrthoDB" id="9776021at2"/>
<dbReference type="GO" id="GO:0016787">
    <property type="term" value="F:hydrolase activity"/>
    <property type="evidence" value="ECO:0007669"/>
    <property type="project" value="InterPro"/>
</dbReference>
<feature type="domain" description="Helicase ATP-binding" evidence="1">
    <location>
        <begin position="385"/>
        <end position="580"/>
    </location>
</feature>
<dbReference type="InterPro" id="IPR027417">
    <property type="entry name" value="P-loop_NTPase"/>
</dbReference>
<evidence type="ECO:0000259" key="1">
    <source>
        <dbReference type="PROSITE" id="PS51192"/>
    </source>
</evidence>
<evidence type="ECO:0000313" key="3">
    <source>
        <dbReference type="Proteomes" id="UP000262477"/>
    </source>
</evidence>
<dbReference type="Pfam" id="PF04851">
    <property type="entry name" value="ResIII"/>
    <property type="match status" value="1"/>
</dbReference>
<dbReference type="Gene3D" id="3.90.1570.30">
    <property type="match status" value="1"/>
</dbReference>
<dbReference type="InterPro" id="IPR050742">
    <property type="entry name" value="Helicase_Restrict-Modif_Enz"/>
</dbReference>
<dbReference type="GO" id="GO:0005829">
    <property type="term" value="C:cytosol"/>
    <property type="evidence" value="ECO:0007669"/>
    <property type="project" value="TreeGrafter"/>
</dbReference>
<dbReference type="InterPro" id="IPR006935">
    <property type="entry name" value="Helicase/UvrB_N"/>
</dbReference>
<comment type="caution">
    <text evidence="2">The sequence shown here is derived from an EMBL/GenBank/DDBJ whole genome shotgun (WGS) entry which is preliminary data.</text>
</comment>
<accession>A0A371Q4K3</accession>
<proteinExistence type="predicted"/>
<dbReference type="SUPFAM" id="SSF52540">
    <property type="entry name" value="P-loop containing nucleoside triphosphate hydrolases"/>
    <property type="match status" value="1"/>
</dbReference>
<protein>
    <recommendedName>
        <fullName evidence="1">Helicase ATP-binding domain-containing protein</fullName>
    </recommendedName>
</protein>
<name>A0A371Q4K3_STRIH</name>
<gene>
    <name evidence="2" type="ORF">DY245_14755</name>
</gene>
<dbReference type="InterPro" id="IPR014001">
    <property type="entry name" value="Helicase_ATP-bd"/>
</dbReference>
<dbReference type="GO" id="GO:0003677">
    <property type="term" value="F:DNA binding"/>
    <property type="evidence" value="ECO:0007669"/>
    <property type="project" value="InterPro"/>
</dbReference>
<dbReference type="PANTHER" id="PTHR47396:SF1">
    <property type="entry name" value="ATP-DEPENDENT HELICASE IRC3-RELATED"/>
    <property type="match status" value="1"/>
</dbReference>
<evidence type="ECO:0000313" key="2">
    <source>
        <dbReference type="EMBL" id="REK89601.1"/>
    </source>
</evidence>
<dbReference type="Proteomes" id="UP000262477">
    <property type="component" value="Unassembled WGS sequence"/>
</dbReference>
<reference evidence="2 3" key="1">
    <citation type="submission" date="2018-08" db="EMBL/GenBank/DDBJ databases">
        <title>Streptomyces NEAU-D10 sp. nov., a novel Actinomycete isolated from soil.</title>
        <authorList>
            <person name="Jin L."/>
        </authorList>
    </citation>
    <scope>NUCLEOTIDE SEQUENCE [LARGE SCALE GENOMIC DNA]</scope>
    <source>
        <strain evidence="2 3">NEAU-D10</strain>
    </source>
</reference>
<dbReference type="EMBL" id="QUAC01000116">
    <property type="protein sequence ID" value="REK89601.1"/>
    <property type="molecule type" value="Genomic_DNA"/>
</dbReference>
<dbReference type="SMART" id="SM00487">
    <property type="entry name" value="DEXDc"/>
    <property type="match status" value="1"/>
</dbReference>
<dbReference type="GO" id="GO:0005524">
    <property type="term" value="F:ATP binding"/>
    <property type="evidence" value="ECO:0007669"/>
    <property type="project" value="InterPro"/>
</dbReference>
<dbReference type="PROSITE" id="PS51192">
    <property type="entry name" value="HELICASE_ATP_BIND_1"/>
    <property type="match status" value="1"/>
</dbReference>
<dbReference type="Gene3D" id="3.40.50.300">
    <property type="entry name" value="P-loop containing nucleotide triphosphate hydrolases"/>
    <property type="match status" value="2"/>
</dbReference>
<dbReference type="RefSeq" id="WP_128507449.1">
    <property type="nucleotide sequence ID" value="NZ_QUAC01000116.1"/>
</dbReference>
<dbReference type="PANTHER" id="PTHR47396">
    <property type="entry name" value="TYPE I RESTRICTION ENZYME ECOKI R PROTEIN"/>
    <property type="match status" value="1"/>
</dbReference>
<keyword evidence="3" id="KW-1185">Reference proteome</keyword>
<organism evidence="2 3">
    <name type="scientific">Streptomyces inhibens</name>
    <dbReference type="NCBI Taxonomy" id="2293571"/>
    <lineage>
        <taxon>Bacteria</taxon>
        <taxon>Bacillati</taxon>
        <taxon>Actinomycetota</taxon>
        <taxon>Actinomycetes</taxon>
        <taxon>Kitasatosporales</taxon>
        <taxon>Streptomycetaceae</taxon>
        <taxon>Streptomyces</taxon>
    </lineage>
</organism>
<sequence length="1020" mass="110381">MAREPSELGSQFTNLALASANFGFLLPYEPLLVLYGASSEARMSTAPTDSLVAARQFGEVLAAKLGHVAGVRSPTADQASRLRVLTRAGLLPARVLAAFEDLHGSPDGAPDPAEVVAPHLVQRCFELAVWFFRLQTSDQEPMSFVHTGPSDLRVLAERVSPLDAVLPRLRREFDLRVGPTSLPASEREHLIVGARDAAYEPLTEAAIVAEVQRRLTKAGWDVLGPDADDDRSRSLGCVLVEPALSGGSRADLLLLVGGQVVGIIECKRDGADLTTAMEQARMLAAAVTDASPWPVWRSPLPYRYVSDGRRLLFCDANDPEPRARLVSGFHRPATLARWQREAEADSEAPTYRARLTAHLPRLDEGSPAAGQLRPPQIRAVRAVEQALAAGQRRALVQMATGTGRVNAEVFAAYRQLRYARAARILFVVDRVMMAHQLTARFRQFSTPDAGRSLADVYQVEELTSAGPTPSASAVVATVQRLESMLAGTPEPDSGSARVSAYETAEQVSHSDSAPLEVTYSEALPPDSFDLIVVDDCHHSVYGRGRALLEYFDAPVVGFTATPVAPIFGFFNANLVSEYLFEQAIADGLVVDYSVYQTRFEPSGRAVLVPLHEHIAAEAKRPRRTQYEQLDEDLAYAGPDSDPRIVGSERLAAVVTAFRDALPTLFPERAAPGGLGVPKTVVFALNDLHAENIVHHIREVFGFGGAFCQKITMCRDDPAQLLRDFRTTSQFRIAVVVDIMSGPTDMRAVECVLFLRDVRSAAYYERLLAQGAQRIAPAELRAVTPGAFAKTQFVVIDAVGTSRHHHRRLVNVTDASGRAGRRALERLLNRTVDAGMTADETAELGVRLARLVPVLSEADGAAVRKLADFSLEGLVARLLGTVDADHMAQVRAAWGDEALDEEVRDAGALLGNRPALRQMLLGLYDRPAASDAGEPAGQSAAAEDVRRRLAAFTQQAGPFTPAQLWWIENIAEATAAADDRFNPRDLDSVPFSGRGGTDGFLGAFGADVAIDLLYELGEALA</sequence>